<dbReference type="Proteomes" id="UP001232973">
    <property type="component" value="Unassembled WGS sequence"/>
</dbReference>
<dbReference type="RefSeq" id="WP_274456248.1">
    <property type="nucleotide sequence ID" value="NZ_CP067097.1"/>
</dbReference>
<name>A0ABT9XKY1_9BACL</name>
<dbReference type="Pfam" id="PF12867">
    <property type="entry name" value="DinB_2"/>
    <property type="match status" value="1"/>
</dbReference>
<dbReference type="Gene3D" id="1.20.120.450">
    <property type="entry name" value="dinb family like domain"/>
    <property type="match status" value="1"/>
</dbReference>
<dbReference type="EMBL" id="JAUSTP010000028">
    <property type="protein sequence ID" value="MDQ0190960.1"/>
    <property type="molecule type" value="Genomic_DNA"/>
</dbReference>
<gene>
    <name evidence="2" type="ORF">J2S03_002827</name>
</gene>
<dbReference type="InterPro" id="IPR034660">
    <property type="entry name" value="DinB/YfiT-like"/>
</dbReference>
<evidence type="ECO:0000313" key="2">
    <source>
        <dbReference type="EMBL" id="MDQ0190960.1"/>
    </source>
</evidence>
<protein>
    <recommendedName>
        <fullName evidence="1">DinB-like domain-containing protein</fullName>
    </recommendedName>
</protein>
<comment type="caution">
    <text evidence="2">The sequence shown here is derived from an EMBL/GenBank/DDBJ whole genome shotgun (WGS) entry which is preliminary data.</text>
</comment>
<dbReference type="InterPro" id="IPR024775">
    <property type="entry name" value="DinB-like"/>
</dbReference>
<dbReference type="SUPFAM" id="SSF109854">
    <property type="entry name" value="DinB/YfiT-like putative metalloenzymes"/>
    <property type="match status" value="1"/>
</dbReference>
<reference evidence="2 3" key="1">
    <citation type="submission" date="2023-07" db="EMBL/GenBank/DDBJ databases">
        <title>Genomic Encyclopedia of Type Strains, Phase IV (KMG-IV): sequencing the most valuable type-strain genomes for metagenomic binning, comparative biology and taxonomic classification.</title>
        <authorList>
            <person name="Goeker M."/>
        </authorList>
    </citation>
    <scope>NUCLEOTIDE SEQUENCE [LARGE SCALE GENOMIC DNA]</scope>
    <source>
        <strain evidence="2 3">DSM 4006</strain>
    </source>
</reference>
<proteinExistence type="predicted"/>
<evidence type="ECO:0000313" key="3">
    <source>
        <dbReference type="Proteomes" id="UP001232973"/>
    </source>
</evidence>
<accession>A0ABT9XKY1</accession>
<feature type="domain" description="DinB-like" evidence="1">
    <location>
        <begin position="10"/>
        <end position="147"/>
    </location>
</feature>
<sequence length="158" mass="17387">MNDNALFDTLRFARSAVLSLVNDVSEEAADTIPNGFRNNIRWHLGHIYIVQENLIFGAAHIHRTLPEGFKEAFSMGTSPADWKSRPASLDTLKEVLTSQSGRVVEAFEGKLDDALPSPVKIGSVEMSAPRDLISFAVFHEGQHIGIIKGLKYAINGRV</sequence>
<evidence type="ECO:0000259" key="1">
    <source>
        <dbReference type="Pfam" id="PF12867"/>
    </source>
</evidence>
<keyword evidence="3" id="KW-1185">Reference proteome</keyword>
<organism evidence="2 3">
    <name type="scientific">Alicyclobacillus cycloheptanicus</name>
    <dbReference type="NCBI Taxonomy" id="1457"/>
    <lineage>
        <taxon>Bacteria</taxon>
        <taxon>Bacillati</taxon>
        <taxon>Bacillota</taxon>
        <taxon>Bacilli</taxon>
        <taxon>Bacillales</taxon>
        <taxon>Alicyclobacillaceae</taxon>
        <taxon>Alicyclobacillus</taxon>
    </lineage>
</organism>